<keyword evidence="8" id="KW-1185">Reference proteome</keyword>
<proteinExistence type="inferred from homology"/>
<comment type="caution">
    <text evidence="7">The sequence shown here is derived from an EMBL/GenBank/DDBJ whole genome shotgun (WGS) entry which is preliminary data.</text>
</comment>
<dbReference type="PANTHER" id="PTHR24304">
    <property type="entry name" value="CYTOCHROME P450 FAMILY 7"/>
    <property type="match status" value="1"/>
</dbReference>
<comment type="similarity">
    <text evidence="2">Belongs to the cytochrome P450 family.</text>
</comment>
<gene>
    <name evidence="7" type="ORF">A1O9_08437</name>
</gene>
<sequence>MTGTKFHIFDSQQTASLIFGKSREFVFEPILASMMENGMNLPMEDRPKFQVPLGPQDRESSNEHLSKSFVSVNHSIWLKYLTGDPLDNIMEKYVEHFEEELNCLPIISGSEWTTLDLHELMRKVIFEASVKTFFGLRLSTYWSDMWEDWKKFNDATYAGVRSNMAYYFQSGAYAARKRMLEAFEKWLEQQDGSWSPTNNIWDSSWGLKMNWERDVLARRYKFSQRGRACLQASFLFVIVTNSAPMATWFLKNVLDSPSRLQRFRSETRSMLSVAGTSPNISLKVDFPALRSSQFIQGLWKESLRLGSASAAARVVRKNTTLEGYRIKQGSVVLLPVQLMHSNPEAFLEPQLFDPDRWVFDQDDKLQLEVHKRRNLNLRSFGGGAGLCSGRFVAEQEILSIGAAMLLLFDIDIETPAGFQLNPRSIGIMGPMKAVRARIRRRKQE</sequence>
<evidence type="ECO:0000256" key="3">
    <source>
        <dbReference type="ARBA" id="ARBA00022617"/>
    </source>
</evidence>
<dbReference type="HOGENOM" id="CLU_018012_3_1_1"/>
<evidence type="ECO:0000256" key="5">
    <source>
        <dbReference type="ARBA" id="ARBA00023004"/>
    </source>
</evidence>
<dbReference type="InterPro" id="IPR050529">
    <property type="entry name" value="CYP450_sterol_14alpha_dmase"/>
</dbReference>
<dbReference type="GO" id="GO:0008395">
    <property type="term" value="F:steroid hydroxylase activity"/>
    <property type="evidence" value="ECO:0007669"/>
    <property type="project" value="TreeGrafter"/>
</dbReference>
<evidence type="ECO:0000256" key="6">
    <source>
        <dbReference type="PIRSR" id="PIRSR602403-1"/>
    </source>
</evidence>
<dbReference type="OrthoDB" id="1470350at2759"/>
<dbReference type="InterPro" id="IPR036396">
    <property type="entry name" value="Cyt_P450_sf"/>
</dbReference>
<keyword evidence="3 6" id="KW-0349">Heme</keyword>
<feature type="binding site" description="axial binding residue" evidence="6">
    <location>
        <position position="387"/>
    </location>
    <ligand>
        <name>heme</name>
        <dbReference type="ChEBI" id="CHEBI:30413"/>
    </ligand>
    <ligandPart>
        <name>Fe</name>
        <dbReference type="ChEBI" id="CHEBI:18248"/>
    </ligandPart>
</feature>
<evidence type="ECO:0000256" key="1">
    <source>
        <dbReference type="ARBA" id="ARBA00001971"/>
    </source>
</evidence>
<evidence type="ECO:0008006" key="9">
    <source>
        <dbReference type="Google" id="ProtNLM"/>
    </source>
</evidence>
<dbReference type="EMBL" id="AMGV01000007">
    <property type="protein sequence ID" value="KEF55687.1"/>
    <property type="molecule type" value="Genomic_DNA"/>
</dbReference>
<evidence type="ECO:0000313" key="8">
    <source>
        <dbReference type="Proteomes" id="UP000027920"/>
    </source>
</evidence>
<keyword evidence="4 6" id="KW-0479">Metal-binding</keyword>
<dbReference type="STRING" id="1182545.A0A072P7I4"/>
<dbReference type="SUPFAM" id="SSF48264">
    <property type="entry name" value="Cytochrome P450"/>
    <property type="match status" value="1"/>
</dbReference>
<dbReference type="VEuPathDB" id="FungiDB:A1O9_08437"/>
<dbReference type="AlphaFoldDB" id="A0A072P7I4"/>
<dbReference type="Pfam" id="PF00067">
    <property type="entry name" value="p450"/>
    <property type="match status" value="1"/>
</dbReference>
<protein>
    <recommendedName>
        <fullName evidence="9">Cytochrome P450 oxidoreductase</fullName>
    </recommendedName>
</protein>
<dbReference type="GO" id="GO:0020037">
    <property type="term" value="F:heme binding"/>
    <property type="evidence" value="ECO:0007669"/>
    <property type="project" value="InterPro"/>
</dbReference>
<accession>A0A072P7I4</accession>
<dbReference type="GeneID" id="25283350"/>
<reference evidence="7 8" key="1">
    <citation type="submission" date="2013-03" db="EMBL/GenBank/DDBJ databases">
        <title>The Genome Sequence of Exophiala aquamarina CBS 119918.</title>
        <authorList>
            <consortium name="The Broad Institute Genomics Platform"/>
            <person name="Cuomo C."/>
            <person name="de Hoog S."/>
            <person name="Gorbushina A."/>
            <person name="Walker B."/>
            <person name="Young S.K."/>
            <person name="Zeng Q."/>
            <person name="Gargeya S."/>
            <person name="Fitzgerald M."/>
            <person name="Haas B."/>
            <person name="Abouelleil A."/>
            <person name="Allen A.W."/>
            <person name="Alvarado L."/>
            <person name="Arachchi H.M."/>
            <person name="Berlin A.M."/>
            <person name="Chapman S.B."/>
            <person name="Gainer-Dewar J."/>
            <person name="Goldberg J."/>
            <person name="Griggs A."/>
            <person name="Gujja S."/>
            <person name="Hansen M."/>
            <person name="Howarth C."/>
            <person name="Imamovic A."/>
            <person name="Ireland A."/>
            <person name="Larimer J."/>
            <person name="McCowan C."/>
            <person name="Murphy C."/>
            <person name="Pearson M."/>
            <person name="Poon T.W."/>
            <person name="Priest M."/>
            <person name="Roberts A."/>
            <person name="Saif S."/>
            <person name="Shea T."/>
            <person name="Sisk P."/>
            <person name="Sykes S."/>
            <person name="Wortman J."/>
            <person name="Nusbaum C."/>
            <person name="Birren B."/>
        </authorList>
    </citation>
    <scope>NUCLEOTIDE SEQUENCE [LARGE SCALE GENOMIC DNA]</scope>
    <source>
        <strain evidence="7 8">CBS 119918</strain>
    </source>
</reference>
<dbReference type="InterPro" id="IPR002403">
    <property type="entry name" value="Cyt_P450_E_grp-IV"/>
</dbReference>
<keyword evidence="5 6" id="KW-0408">Iron</keyword>
<dbReference type="PANTHER" id="PTHR24304:SF2">
    <property type="entry name" value="24-HYDROXYCHOLESTEROL 7-ALPHA-HYDROXYLASE"/>
    <property type="match status" value="1"/>
</dbReference>
<dbReference type="GO" id="GO:0005506">
    <property type="term" value="F:iron ion binding"/>
    <property type="evidence" value="ECO:0007669"/>
    <property type="project" value="InterPro"/>
</dbReference>
<dbReference type="InterPro" id="IPR001128">
    <property type="entry name" value="Cyt_P450"/>
</dbReference>
<dbReference type="Gene3D" id="1.10.630.10">
    <property type="entry name" value="Cytochrome P450"/>
    <property type="match status" value="1"/>
</dbReference>
<dbReference type="PRINTS" id="PR00465">
    <property type="entry name" value="EP450IV"/>
</dbReference>
<dbReference type="Proteomes" id="UP000027920">
    <property type="component" value="Unassembled WGS sequence"/>
</dbReference>
<name>A0A072P7I4_9EURO</name>
<comment type="cofactor">
    <cofactor evidence="1 6">
        <name>heme</name>
        <dbReference type="ChEBI" id="CHEBI:30413"/>
    </cofactor>
</comment>
<dbReference type="RefSeq" id="XP_013258277.1">
    <property type="nucleotide sequence ID" value="XM_013402823.1"/>
</dbReference>
<dbReference type="GO" id="GO:0016705">
    <property type="term" value="F:oxidoreductase activity, acting on paired donors, with incorporation or reduction of molecular oxygen"/>
    <property type="evidence" value="ECO:0007669"/>
    <property type="project" value="InterPro"/>
</dbReference>
<evidence type="ECO:0000256" key="4">
    <source>
        <dbReference type="ARBA" id="ARBA00022723"/>
    </source>
</evidence>
<evidence type="ECO:0000256" key="2">
    <source>
        <dbReference type="ARBA" id="ARBA00010617"/>
    </source>
</evidence>
<organism evidence="7 8">
    <name type="scientific">Exophiala aquamarina CBS 119918</name>
    <dbReference type="NCBI Taxonomy" id="1182545"/>
    <lineage>
        <taxon>Eukaryota</taxon>
        <taxon>Fungi</taxon>
        <taxon>Dikarya</taxon>
        <taxon>Ascomycota</taxon>
        <taxon>Pezizomycotina</taxon>
        <taxon>Eurotiomycetes</taxon>
        <taxon>Chaetothyriomycetidae</taxon>
        <taxon>Chaetothyriales</taxon>
        <taxon>Herpotrichiellaceae</taxon>
        <taxon>Exophiala</taxon>
    </lineage>
</organism>
<evidence type="ECO:0000313" key="7">
    <source>
        <dbReference type="EMBL" id="KEF55687.1"/>
    </source>
</evidence>